<accession>A0A377Q3Q8</accession>
<proteinExistence type="predicted"/>
<reference evidence="3 5" key="1">
    <citation type="submission" date="2018-06" db="EMBL/GenBank/DDBJ databases">
        <authorList>
            <consortium name="Pathogen Informatics"/>
            <person name="Doyle S."/>
        </authorList>
    </citation>
    <scope>NUCLEOTIDE SEQUENCE [LARGE SCALE GENOMIC DNA]</scope>
    <source>
        <strain evidence="3 5">NCTC11159</strain>
    </source>
</reference>
<protein>
    <recommendedName>
        <fullName evidence="7">Lipoprotein</fullName>
    </recommendedName>
</protein>
<dbReference type="Proteomes" id="UP000295794">
    <property type="component" value="Unassembled WGS sequence"/>
</dbReference>
<dbReference type="RefSeq" id="WP_115226312.1">
    <property type="nucleotide sequence ID" value="NZ_CAWOLO010000021.1"/>
</dbReference>
<dbReference type="AlphaFoldDB" id="A0A377Q3Q8"/>
<feature type="region of interest" description="Disordered" evidence="1">
    <location>
        <begin position="29"/>
        <end position="59"/>
    </location>
</feature>
<evidence type="ECO:0008006" key="7">
    <source>
        <dbReference type="Google" id="ProtNLM"/>
    </source>
</evidence>
<dbReference type="OrthoDB" id="9927507at2"/>
<evidence type="ECO:0000256" key="1">
    <source>
        <dbReference type="SAM" id="MobiDB-lite"/>
    </source>
</evidence>
<dbReference type="Proteomes" id="UP000255108">
    <property type="component" value="Unassembled WGS sequence"/>
</dbReference>
<evidence type="ECO:0000313" key="5">
    <source>
        <dbReference type="Proteomes" id="UP000255108"/>
    </source>
</evidence>
<reference evidence="4 6" key="2">
    <citation type="submission" date="2019-03" db="EMBL/GenBank/DDBJ databases">
        <title>Genomic Encyclopedia of Type Strains, Phase IV (KMG-IV): sequencing the most valuable type-strain genomes for metagenomic binning, comparative biology and taxonomic classification.</title>
        <authorList>
            <person name="Goeker M."/>
        </authorList>
    </citation>
    <scope>NUCLEOTIDE SEQUENCE [LARGE SCALE GENOMIC DNA]</scope>
    <source>
        <strain evidence="4 6">DSM 3764</strain>
    </source>
</reference>
<keyword evidence="2" id="KW-0732">Signal</keyword>
<sequence length="294" mass="29347">MKKDLKILLIASAVSAALAACGGGGSSSTVDTSASASSTTTPTPTPNPSSGTVPAPGTAATTVLDSSQTEANKLSTEATDGLSAAQSAAAGTGVKGPLGVEIGSLPTGISSSISCSLFGAGGSGSISYDIPTTGIAAGTVLTYTYNQCNISGLATYNGTFSLTYNRYVSPSDFSYTSKYTNFTVNGNGFTNQAINGSSTCDFSKGAMSCYYSDGTRGWSSNLTYANGTVNGSYAVNYGTGTIQVKYTNFSATSGSCEITGANGSKAVITRTSAKQFTVSITGANGSSTSYTVNT</sequence>
<dbReference type="PROSITE" id="PS51257">
    <property type="entry name" value="PROKAR_LIPOPROTEIN"/>
    <property type="match status" value="1"/>
</dbReference>
<name>A0A377Q3Q8_9NEIS</name>
<dbReference type="EMBL" id="UGHR01000001">
    <property type="protein sequence ID" value="STQ89916.1"/>
    <property type="molecule type" value="Genomic_DNA"/>
</dbReference>
<evidence type="ECO:0000313" key="3">
    <source>
        <dbReference type="EMBL" id="STQ89916.1"/>
    </source>
</evidence>
<gene>
    <name evidence="4" type="ORF">EV682_12129</name>
    <name evidence="3" type="ORF">NCTC11159_00967</name>
</gene>
<evidence type="ECO:0000313" key="6">
    <source>
        <dbReference type="Proteomes" id="UP000295794"/>
    </source>
</evidence>
<evidence type="ECO:0000256" key="2">
    <source>
        <dbReference type="SAM" id="SignalP"/>
    </source>
</evidence>
<organism evidence="3 5">
    <name type="scientific">Iodobacter fluviatilis</name>
    <dbReference type="NCBI Taxonomy" id="537"/>
    <lineage>
        <taxon>Bacteria</taxon>
        <taxon>Pseudomonadati</taxon>
        <taxon>Pseudomonadota</taxon>
        <taxon>Betaproteobacteria</taxon>
        <taxon>Neisseriales</taxon>
        <taxon>Chitinibacteraceae</taxon>
        <taxon>Iodobacter</taxon>
    </lineage>
</organism>
<keyword evidence="6" id="KW-1185">Reference proteome</keyword>
<feature type="signal peptide" evidence="2">
    <location>
        <begin position="1"/>
        <end position="19"/>
    </location>
</feature>
<evidence type="ECO:0000313" key="4">
    <source>
        <dbReference type="EMBL" id="TCU81514.1"/>
    </source>
</evidence>
<dbReference type="EMBL" id="SMBT01000021">
    <property type="protein sequence ID" value="TCU81514.1"/>
    <property type="molecule type" value="Genomic_DNA"/>
</dbReference>
<feature type="chain" id="PRO_5016707205" description="Lipoprotein" evidence="2">
    <location>
        <begin position="20"/>
        <end position="294"/>
    </location>
</feature>